<name>A0AAV2HRR8_LYMST</name>
<evidence type="ECO:0000313" key="2">
    <source>
        <dbReference type="Proteomes" id="UP001497497"/>
    </source>
</evidence>
<sequence>MQLRNRLAYYLTRQVSQKTSADQSLTYSLGQLPKPLNSQRACSSCPQLLNCSIYQRSVETNIFPKEHAMSQLVPEALSHLTEEDLNFF</sequence>
<keyword evidence="2" id="KW-1185">Reference proteome</keyword>
<feature type="non-terminal residue" evidence="1">
    <location>
        <position position="88"/>
    </location>
</feature>
<evidence type="ECO:0000313" key="1">
    <source>
        <dbReference type="EMBL" id="CAL1536164.1"/>
    </source>
</evidence>
<gene>
    <name evidence="1" type="ORF">GSLYS_00010077001</name>
</gene>
<proteinExistence type="predicted"/>
<organism evidence="1 2">
    <name type="scientific">Lymnaea stagnalis</name>
    <name type="common">Great pond snail</name>
    <name type="synonym">Helix stagnalis</name>
    <dbReference type="NCBI Taxonomy" id="6523"/>
    <lineage>
        <taxon>Eukaryota</taxon>
        <taxon>Metazoa</taxon>
        <taxon>Spiralia</taxon>
        <taxon>Lophotrochozoa</taxon>
        <taxon>Mollusca</taxon>
        <taxon>Gastropoda</taxon>
        <taxon>Heterobranchia</taxon>
        <taxon>Euthyneura</taxon>
        <taxon>Panpulmonata</taxon>
        <taxon>Hygrophila</taxon>
        <taxon>Lymnaeoidea</taxon>
        <taxon>Lymnaeidae</taxon>
        <taxon>Lymnaea</taxon>
    </lineage>
</organism>
<protein>
    <recommendedName>
        <fullName evidence="3">DNA helicase</fullName>
    </recommendedName>
</protein>
<comment type="caution">
    <text evidence="1">The sequence shown here is derived from an EMBL/GenBank/DDBJ whole genome shotgun (WGS) entry which is preliminary data.</text>
</comment>
<dbReference type="Proteomes" id="UP001497497">
    <property type="component" value="Unassembled WGS sequence"/>
</dbReference>
<dbReference type="AlphaFoldDB" id="A0AAV2HRR8"/>
<evidence type="ECO:0008006" key="3">
    <source>
        <dbReference type="Google" id="ProtNLM"/>
    </source>
</evidence>
<dbReference type="EMBL" id="CAXITT010000222">
    <property type="protein sequence ID" value="CAL1536164.1"/>
    <property type="molecule type" value="Genomic_DNA"/>
</dbReference>
<accession>A0AAV2HRR8</accession>
<reference evidence="1 2" key="1">
    <citation type="submission" date="2024-04" db="EMBL/GenBank/DDBJ databases">
        <authorList>
            <consortium name="Genoscope - CEA"/>
            <person name="William W."/>
        </authorList>
    </citation>
    <scope>NUCLEOTIDE SEQUENCE [LARGE SCALE GENOMIC DNA]</scope>
</reference>